<dbReference type="InterPro" id="IPR046913">
    <property type="entry name" value="ABC-3C_CTD7"/>
</dbReference>
<organism evidence="2 3">
    <name type="scientific">Streptomyces vinaceusdrappus</name>
    <dbReference type="NCBI Taxonomy" id="67376"/>
    <lineage>
        <taxon>Bacteria</taxon>
        <taxon>Bacillati</taxon>
        <taxon>Actinomycetota</taxon>
        <taxon>Actinomycetes</taxon>
        <taxon>Kitasatosporales</taxon>
        <taxon>Streptomycetaceae</taxon>
        <taxon>Streptomyces</taxon>
        <taxon>Streptomyces rochei group</taxon>
    </lineage>
</organism>
<protein>
    <recommendedName>
        <fullName evidence="1">ABC-three component systems C-terminal domain-containing protein</fullName>
    </recommendedName>
</protein>
<gene>
    <name evidence="2" type="ORF">N6Q81_34715</name>
</gene>
<reference evidence="2" key="1">
    <citation type="submission" date="2022-09" db="EMBL/GenBank/DDBJ databases">
        <title>Streptomyces vinaceusdrappus strain AC-40.</title>
        <authorList>
            <person name="Sedeek A.M."/>
            <person name="Salah I."/>
            <person name="Kamel H.L."/>
            <person name="Soltan M.A."/>
            <person name="Elsayed T.R."/>
        </authorList>
    </citation>
    <scope>NUCLEOTIDE SEQUENCE</scope>
    <source>
        <strain evidence="2">AC-40</strain>
    </source>
</reference>
<evidence type="ECO:0000259" key="1">
    <source>
        <dbReference type="Pfam" id="PF20283"/>
    </source>
</evidence>
<keyword evidence="3" id="KW-1185">Reference proteome</keyword>
<dbReference type="RefSeq" id="WP_127438548.1">
    <property type="nucleotide sequence ID" value="NZ_CP104697.1"/>
</dbReference>
<evidence type="ECO:0000313" key="2">
    <source>
        <dbReference type="EMBL" id="UXI82844.1"/>
    </source>
</evidence>
<sequence>MGKGSHSAAPNAIGYQHQTWWALVELLQTGASRPDAALSLELYDDVAWEQAGTATELLQVKHHIGEHRSLTDTATDVWRTLKVWMDEASPSDPAGPALALVTTETAAQGTAVAALCPHSRDEAEAKRLLEHVARTSTAQLTEKARAQFLGLGEADRLTFVSRIRVIDRSPHIQDVAAQVKERLHWALPPGHEDLFLAMVWRWWDETALALLQGVQRGVDVGDAQAAIADIRDQFTRENLPTLVELADVNAGELEQTYRMHPFVQQMHWVAYPPRNLQKAIVDYYRAYTHSVRWLEEDLIGATELTRFENELVDEWEREFEWMIDTLDQDADDDAKKTAGKQLLRQLLGQTSLAVRSRYNDPFFARGQRHMLADTGKIGWHADFETRIAELLKVAT</sequence>
<name>A0ABY6C7A3_9ACTN</name>
<accession>A0ABY6C7A3</accession>
<dbReference type="Pfam" id="PF20283">
    <property type="entry name" value="CTD7"/>
    <property type="match status" value="1"/>
</dbReference>
<dbReference type="EMBL" id="CP104697">
    <property type="protein sequence ID" value="UXI82844.1"/>
    <property type="molecule type" value="Genomic_DNA"/>
</dbReference>
<dbReference type="Proteomes" id="UP001064390">
    <property type="component" value="Chromosome"/>
</dbReference>
<feature type="domain" description="ABC-three component systems C-terminal" evidence="1">
    <location>
        <begin position="262"/>
        <end position="386"/>
    </location>
</feature>
<proteinExistence type="predicted"/>
<evidence type="ECO:0000313" key="3">
    <source>
        <dbReference type="Proteomes" id="UP001064390"/>
    </source>
</evidence>